<protein>
    <submittedName>
        <fullName evidence="1">Uncharacterized protein</fullName>
    </submittedName>
</protein>
<evidence type="ECO:0000313" key="1">
    <source>
        <dbReference type="EMBL" id="KYK54150.1"/>
    </source>
</evidence>
<dbReference type="InParanoid" id="A0A151GAN3"/>
<gene>
    <name evidence="1" type="ORF">DCS_06107</name>
</gene>
<proteinExistence type="predicted"/>
<dbReference type="Proteomes" id="UP000076580">
    <property type="component" value="Chromosome 03"/>
</dbReference>
<dbReference type="AlphaFoldDB" id="A0A151GAN3"/>
<keyword evidence="2" id="KW-1185">Reference proteome</keyword>
<dbReference type="GeneID" id="63718750"/>
<sequence>MSLRRRARACFSSVAPCAPSPPSHLNGKVAYLRVVGVHGELEHHDVAKHLAAVEAANRQQPAVVQDGAVVAPSARRPAVDLAPVPRHRHEVQQQHVVAVLDAVVAADDEQVRAHNGRRVGQPAKVDGHVDGLPHVPVDVVDPDVVEAFAPVGAAEDDELAAHHVGRVVASRPRPTVVGARRRPGGARYQLPRHLGAVADVEAPYVVERPHAVAAAEDVDAVLVEAGRVRPSLGRQPVPEHLGPAPAKVDRVEHVHVVVVRRPVAAAEDDELLAHGRARHGPQRRRHLAHHVRHRPVKGVGVEHVQAVEARLGVAAAKDVHVGADERRRVRAQLRLRRARDRGPRPVHARGRRRLDVRPILGRGECRQGRVRASRRLADFARRLARRPRCSQGAAVGHGRADAGLDRLLTTTAALAIVRTLDGADRRLRSLERLRPGHGGSARHRWDVRRRLRALADGQVRRIPPPLVHLYAPAGQVTGRVAPRQRPGHVGGIVRAVRVVRAVGALRLVVEEDRVFLARGQRSVPCVLLRRHG</sequence>
<comment type="caution">
    <text evidence="1">The sequence shown here is derived from an EMBL/GenBank/DDBJ whole genome shotgun (WGS) entry which is preliminary data.</text>
</comment>
<dbReference type="RefSeq" id="XP_040653502.1">
    <property type="nucleotide sequence ID" value="XM_040803398.1"/>
</dbReference>
<evidence type="ECO:0000313" key="2">
    <source>
        <dbReference type="Proteomes" id="UP000076580"/>
    </source>
</evidence>
<organism evidence="1 2">
    <name type="scientific">Drechmeria coniospora</name>
    <name type="common">Nematophagous fungus</name>
    <name type="synonym">Meria coniospora</name>
    <dbReference type="NCBI Taxonomy" id="98403"/>
    <lineage>
        <taxon>Eukaryota</taxon>
        <taxon>Fungi</taxon>
        <taxon>Dikarya</taxon>
        <taxon>Ascomycota</taxon>
        <taxon>Pezizomycotina</taxon>
        <taxon>Sordariomycetes</taxon>
        <taxon>Hypocreomycetidae</taxon>
        <taxon>Hypocreales</taxon>
        <taxon>Ophiocordycipitaceae</taxon>
        <taxon>Drechmeria</taxon>
    </lineage>
</organism>
<dbReference type="EMBL" id="LAYC01000003">
    <property type="protein sequence ID" value="KYK54150.1"/>
    <property type="molecule type" value="Genomic_DNA"/>
</dbReference>
<reference evidence="1 2" key="1">
    <citation type="journal article" date="2016" name="Sci. Rep.">
        <title>Insights into Adaptations to a Near-Obligate Nematode Endoparasitic Lifestyle from the Finished Genome of Drechmeria coniospora.</title>
        <authorList>
            <person name="Zhang L."/>
            <person name="Zhou Z."/>
            <person name="Guo Q."/>
            <person name="Fokkens L."/>
            <person name="Miskei M."/>
            <person name="Pocsi I."/>
            <person name="Zhang W."/>
            <person name="Chen M."/>
            <person name="Wang L."/>
            <person name="Sun Y."/>
            <person name="Donzelli B.G."/>
            <person name="Gibson D.M."/>
            <person name="Nelson D.R."/>
            <person name="Luo J.G."/>
            <person name="Rep M."/>
            <person name="Liu H."/>
            <person name="Yang S."/>
            <person name="Wang J."/>
            <person name="Krasnoff S.B."/>
            <person name="Xu Y."/>
            <person name="Molnar I."/>
            <person name="Lin M."/>
        </authorList>
    </citation>
    <scope>NUCLEOTIDE SEQUENCE [LARGE SCALE GENOMIC DNA]</scope>
    <source>
        <strain evidence="1 2">ARSEF 6962</strain>
    </source>
</reference>
<accession>A0A151GAN3</accession>
<name>A0A151GAN3_DRECN</name>